<proteinExistence type="predicted"/>
<dbReference type="RefSeq" id="WP_015216993.1">
    <property type="nucleotide sequence ID" value="NC_019771.1"/>
</dbReference>
<gene>
    <name evidence="1" type="ordered locus">Anacy_5037</name>
</gene>
<dbReference type="KEGG" id="acy:Anacy_5037"/>
<sequence>MASVRFTRPPLDEIIFSVEFVAPGFSSVHFGLYWESIRLDFPVQQDKRPIILEENENSTPLLQRVWFISNDGKKLIQLQDNLFIFNWRYDQQNKNPAFEDILKEFIYHWNHLKAWWLNIAQESIELRNYGLTYINQIGKKLGWENAKDYSKIFNFGTTEGTDLLNFPVSLDFKISFLLPDNSGTLLIRLEQLSRSDNYSEEVISDDELFLFFQLLTKSSNTTIPIIDWFTSAHDYVVTAFLELTKDEAQKSWGRYEY</sequence>
<protein>
    <recommendedName>
        <fullName evidence="3">TIGR04255 family protein</fullName>
    </recommendedName>
</protein>
<dbReference type="EMBL" id="CP003659">
    <property type="protein sequence ID" value="AFZ60377.1"/>
    <property type="molecule type" value="Genomic_DNA"/>
</dbReference>
<keyword evidence="2" id="KW-1185">Reference proteome</keyword>
<dbReference type="OrthoDB" id="128994at2"/>
<dbReference type="NCBIfam" id="TIGR04255">
    <property type="entry name" value="sporadTIGR04255"/>
    <property type="match status" value="1"/>
</dbReference>
<accession>K9ZPB5</accession>
<dbReference type="eggNOG" id="ENOG503311P">
    <property type="taxonomic scope" value="Bacteria"/>
</dbReference>
<dbReference type="HOGENOM" id="CLU_1096868_0_0_3"/>
<dbReference type="PATRIC" id="fig|272123.3.peg.5462"/>
<dbReference type="Proteomes" id="UP000010474">
    <property type="component" value="Chromosome"/>
</dbReference>
<dbReference type="AlphaFoldDB" id="K9ZPB5"/>
<evidence type="ECO:0000313" key="2">
    <source>
        <dbReference type="Proteomes" id="UP000010474"/>
    </source>
</evidence>
<reference evidence="2" key="1">
    <citation type="journal article" date="2013" name="Proc. Natl. Acad. Sci. U.S.A.">
        <title>Improving the coverage of the cyanobacterial phylum using diversity-driven genome sequencing.</title>
        <authorList>
            <person name="Shih P.M."/>
            <person name="Wu D."/>
            <person name="Latifi A."/>
            <person name="Axen S.D."/>
            <person name="Fewer D.P."/>
            <person name="Talla E."/>
            <person name="Calteau A."/>
            <person name="Cai F."/>
            <person name="Tandeau de Marsac N."/>
            <person name="Rippka R."/>
            <person name="Herdman M."/>
            <person name="Sivonen K."/>
            <person name="Coursin T."/>
            <person name="Laurent T."/>
            <person name="Goodwin L."/>
            <person name="Nolan M."/>
            <person name="Davenport K.W."/>
            <person name="Han C.S."/>
            <person name="Rubin E.M."/>
            <person name="Eisen J.A."/>
            <person name="Woyke T."/>
            <person name="Gugger M."/>
            <person name="Kerfeld C.A."/>
        </authorList>
    </citation>
    <scope>NUCLEOTIDE SEQUENCE [LARGE SCALE GENOMIC DNA]</scope>
    <source>
        <strain evidence="2">ATCC 27899 / PCC 7122</strain>
    </source>
</reference>
<evidence type="ECO:0008006" key="3">
    <source>
        <dbReference type="Google" id="ProtNLM"/>
    </source>
</evidence>
<organism evidence="1 2">
    <name type="scientific">Anabaena cylindrica (strain ATCC 27899 / PCC 7122)</name>
    <dbReference type="NCBI Taxonomy" id="272123"/>
    <lineage>
        <taxon>Bacteria</taxon>
        <taxon>Bacillati</taxon>
        <taxon>Cyanobacteriota</taxon>
        <taxon>Cyanophyceae</taxon>
        <taxon>Nostocales</taxon>
        <taxon>Nostocaceae</taxon>
        <taxon>Anabaena</taxon>
    </lineage>
</organism>
<evidence type="ECO:0000313" key="1">
    <source>
        <dbReference type="EMBL" id="AFZ60377.1"/>
    </source>
</evidence>
<dbReference type="InterPro" id="IPR026349">
    <property type="entry name" value="CHP04255"/>
</dbReference>
<name>K9ZPB5_ANACC</name>
<dbReference type="STRING" id="272123.Anacy_5037"/>